<accession>A0ABN3QH70</accession>
<dbReference type="EMBL" id="BAAATD010000013">
    <property type="protein sequence ID" value="GAA2626444.1"/>
    <property type="molecule type" value="Genomic_DNA"/>
</dbReference>
<sequence length="69" mass="7287">MGVELTESGWWWCSQQLHAAPPGDSSDEMAGAPYAVLGLIGRYLDRVDLSLGDWVTMAAPAGGRPGRGV</sequence>
<organism evidence="1 2">
    <name type="scientific">Actinomadura fulvescens</name>
    <dbReference type="NCBI Taxonomy" id="46160"/>
    <lineage>
        <taxon>Bacteria</taxon>
        <taxon>Bacillati</taxon>
        <taxon>Actinomycetota</taxon>
        <taxon>Actinomycetes</taxon>
        <taxon>Streptosporangiales</taxon>
        <taxon>Thermomonosporaceae</taxon>
        <taxon>Actinomadura</taxon>
    </lineage>
</organism>
<keyword evidence="2" id="KW-1185">Reference proteome</keyword>
<proteinExistence type="predicted"/>
<protein>
    <submittedName>
        <fullName evidence="1">Uncharacterized protein</fullName>
    </submittedName>
</protein>
<gene>
    <name evidence="1" type="ORF">GCM10010411_74220</name>
</gene>
<dbReference type="Proteomes" id="UP001501509">
    <property type="component" value="Unassembled WGS sequence"/>
</dbReference>
<reference evidence="1 2" key="1">
    <citation type="journal article" date="2019" name="Int. J. Syst. Evol. Microbiol.">
        <title>The Global Catalogue of Microorganisms (GCM) 10K type strain sequencing project: providing services to taxonomists for standard genome sequencing and annotation.</title>
        <authorList>
            <consortium name="The Broad Institute Genomics Platform"/>
            <consortium name="The Broad Institute Genome Sequencing Center for Infectious Disease"/>
            <person name="Wu L."/>
            <person name="Ma J."/>
        </authorList>
    </citation>
    <scope>NUCLEOTIDE SEQUENCE [LARGE SCALE GENOMIC DNA]</scope>
    <source>
        <strain evidence="1 2">JCM 6833</strain>
    </source>
</reference>
<evidence type="ECO:0000313" key="1">
    <source>
        <dbReference type="EMBL" id="GAA2626444.1"/>
    </source>
</evidence>
<evidence type="ECO:0000313" key="2">
    <source>
        <dbReference type="Proteomes" id="UP001501509"/>
    </source>
</evidence>
<comment type="caution">
    <text evidence="1">The sequence shown here is derived from an EMBL/GenBank/DDBJ whole genome shotgun (WGS) entry which is preliminary data.</text>
</comment>
<name>A0ABN3QH70_9ACTN</name>